<dbReference type="GO" id="GO:0070205">
    <property type="term" value="F:2-succinyl-6-hydroxy-2,4-cyclohexadiene-1-carboxylate synthase activity"/>
    <property type="evidence" value="ECO:0007669"/>
    <property type="project" value="UniProtKB-EC"/>
</dbReference>
<dbReference type="InterPro" id="IPR022485">
    <property type="entry name" value="SHCHC_synthase_MenH"/>
</dbReference>
<comment type="similarity">
    <text evidence="3">Belongs to the AB hydrolase superfamily. MenH family.</text>
</comment>
<dbReference type="EMBL" id="JBHTKK010000011">
    <property type="protein sequence ID" value="MFD1066495.1"/>
    <property type="molecule type" value="Genomic_DNA"/>
</dbReference>
<proteinExistence type="inferred from homology"/>
<comment type="pathway">
    <text evidence="3">Quinol/quinone metabolism; 1,4-dihydroxy-2-naphthoate biosynthesis; 1,4-dihydroxy-2-naphthoate from chorismate: step 3/7.</text>
</comment>
<evidence type="ECO:0000313" key="6">
    <source>
        <dbReference type="Proteomes" id="UP001597041"/>
    </source>
</evidence>
<dbReference type="Gene3D" id="3.40.50.1820">
    <property type="entry name" value="alpha/beta hydrolase"/>
    <property type="match status" value="1"/>
</dbReference>
<keyword evidence="1 3" id="KW-0474">Menaquinone biosynthesis</keyword>
<comment type="pathway">
    <text evidence="3">Quinol/quinone metabolism; menaquinone biosynthesis.</text>
</comment>
<dbReference type="HAMAP" id="MF_01660">
    <property type="entry name" value="MenH"/>
    <property type="match status" value="1"/>
</dbReference>
<dbReference type="PANTHER" id="PTHR42916:SF1">
    <property type="entry name" value="PROTEIN PHYLLO, CHLOROPLASTIC"/>
    <property type="match status" value="1"/>
</dbReference>
<dbReference type="SUPFAM" id="SSF53474">
    <property type="entry name" value="alpha/beta-Hydrolases"/>
    <property type="match status" value="1"/>
</dbReference>
<comment type="catalytic activity">
    <reaction evidence="3">
        <text>5-enolpyruvoyl-6-hydroxy-2-succinyl-cyclohex-3-ene-1-carboxylate = (1R,6R)-6-hydroxy-2-succinyl-cyclohexa-2,4-diene-1-carboxylate + pyruvate</text>
        <dbReference type="Rhea" id="RHEA:25597"/>
        <dbReference type="ChEBI" id="CHEBI:15361"/>
        <dbReference type="ChEBI" id="CHEBI:58689"/>
        <dbReference type="ChEBI" id="CHEBI:58818"/>
        <dbReference type="EC" id="4.2.99.20"/>
    </reaction>
</comment>
<reference evidence="6" key="1">
    <citation type="journal article" date="2019" name="Int. J. Syst. Evol. Microbiol.">
        <title>The Global Catalogue of Microorganisms (GCM) 10K type strain sequencing project: providing services to taxonomists for standard genome sequencing and annotation.</title>
        <authorList>
            <consortium name="The Broad Institute Genomics Platform"/>
            <consortium name="The Broad Institute Genome Sequencing Center for Infectious Disease"/>
            <person name="Wu L."/>
            <person name="Ma J."/>
        </authorList>
    </citation>
    <scope>NUCLEOTIDE SEQUENCE [LARGE SCALE GENOMIC DNA]</scope>
    <source>
        <strain evidence="6">CCUG 56608</strain>
    </source>
</reference>
<dbReference type="EC" id="4.2.99.20" evidence="3"/>
<evidence type="ECO:0000313" key="5">
    <source>
        <dbReference type="EMBL" id="MFD1066495.1"/>
    </source>
</evidence>
<name>A0ABW3NJ37_9BACI</name>
<comment type="subunit">
    <text evidence="3">Monomer.</text>
</comment>
<evidence type="ECO:0000256" key="3">
    <source>
        <dbReference type="HAMAP-Rule" id="MF_01660"/>
    </source>
</evidence>
<dbReference type="RefSeq" id="WP_379592072.1">
    <property type="nucleotide sequence ID" value="NZ_JBHTKK010000011.1"/>
</dbReference>
<dbReference type="NCBIfam" id="TIGR03695">
    <property type="entry name" value="menH_SHCHC"/>
    <property type="match status" value="1"/>
</dbReference>
<dbReference type="InterPro" id="IPR029058">
    <property type="entry name" value="AB_hydrolase_fold"/>
</dbReference>
<dbReference type="InterPro" id="IPR000073">
    <property type="entry name" value="AB_hydrolase_1"/>
</dbReference>
<gene>
    <name evidence="3 5" type="primary">menH</name>
    <name evidence="5" type="ORF">ACFQ19_10715</name>
</gene>
<dbReference type="Proteomes" id="UP001597041">
    <property type="component" value="Unassembled WGS sequence"/>
</dbReference>
<accession>A0ABW3NJ37</accession>
<evidence type="ECO:0000256" key="2">
    <source>
        <dbReference type="ARBA" id="ARBA00023239"/>
    </source>
</evidence>
<keyword evidence="2 3" id="KW-0456">Lyase</keyword>
<dbReference type="PANTHER" id="PTHR42916">
    <property type="entry name" value="2-SUCCINYL-5-ENOLPYRUVYL-6-HYDROXY-3-CYCLOHEXENE-1-CARBOXYLATE SYNTHASE"/>
    <property type="match status" value="1"/>
</dbReference>
<evidence type="ECO:0000256" key="1">
    <source>
        <dbReference type="ARBA" id="ARBA00022428"/>
    </source>
</evidence>
<evidence type="ECO:0000259" key="4">
    <source>
        <dbReference type="Pfam" id="PF00561"/>
    </source>
</evidence>
<comment type="caution">
    <text evidence="5">The sequence shown here is derived from an EMBL/GenBank/DDBJ whole genome shotgun (WGS) entry which is preliminary data.</text>
</comment>
<dbReference type="Pfam" id="PF00561">
    <property type="entry name" value="Abhydrolase_1"/>
    <property type="match status" value="1"/>
</dbReference>
<dbReference type="PRINTS" id="PR00111">
    <property type="entry name" value="ABHYDROLASE"/>
</dbReference>
<sequence>MNADGLQYDIIGQGEPILFLHGFTGTRETWREVSSCFSEYQCILVDLPGHGKTDSPITSMKDCCSLLAAMLDQLGISQTHVVGYSMGGRTALSFAMYYPEYIASLVLESASPGLKEEPARQERKEKDEQLARRILEQGVEEFVNNWQELPLFATQKRLPDREQRKIREERLSQNAEGLAMSLRTMGTGVQPSWWNDLPQLPHSTLLIVGEEDEKFVAMNRHMQTSIPRVTFLICADAGHAVHVEKSRNFGKMVNGFFRENHIDITR</sequence>
<keyword evidence="6" id="KW-1185">Reference proteome</keyword>
<protein>
    <recommendedName>
        <fullName evidence="3">Putative 2-succinyl-6-hydroxy-2,4-cyclohexadiene-1-carboxylate synthase</fullName>
        <shortName evidence="3">SHCHC synthase</shortName>
        <ecNumber evidence="3">4.2.99.20</ecNumber>
    </recommendedName>
</protein>
<feature type="domain" description="AB hydrolase-1" evidence="4">
    <location>
        <begin position="16"/>
        <end position="245"/>
    </location>
</feature>
<comment type="function">
    <text evidence="3">Catalyzes a proton abstraction reaction that results in 2,5-elimination of pyruvate from 2-succinyl-5-enolpyruvyl-6-hydroxy-3-cyclohexene-1-carboxylate (SEPHCHC) and the formation of 2-succinyl-6-hydroxy-2,4-cyclohexadiene-1-carboxylate (SHCHC).</text>
</comment>
<organism evidence="5 6">
    <name type="scientific">Oceanobacillus locisalsi</name>
    <dbReference type="NCBI Taxonomy" id="546107"/>
    <lineage>
        <taxon>Bacteria</taxon>
        <taxon>Bacillati</taxon>
        <taxon>Bacillota</taxon>
        <taxon>Bacilli</taxon>
        <taxon>Bacillales</taxon>
        <taxon>Bacillaceae</taxon>
        <taxon>Oceanobacillus</taxon>
    </lineage>
</organism>